<protein>
    <submittedName>
        <fullName evidence="1">Uncharacterized protein</fullName>
    </submittedName>
</protein>
<organism evidence="1">
    <name type="scientific">Arundo donax</name>
    <name type="common">Giant reed</name>
    <name type="synonym">Donax arundinaceus</name>
    <dbReference type="NCBI Taxonomy" id="35708"/>
    <lineage>
        <taxon>Eukaryota</taxon>
        <taxon>Viridiplantae</taxon>
        <taxon>Streptophyta</taxon>
        <taxon>Embryophyta</taxon>
        <taxon>Tracheophyta</taxon>
        <taxon>Spermatophyta</taxon>
        <taxon>Magnoliopsida</taxon>
        <taxon>Liliopsida</taxon>
        <taxon>Poales</taxon>
        <taxon>Poaceae</taxon>
        <taxon>PACMAD clade</taxon>
        <taxon>Arundinoideae</taxon>
        <taxon>Arundineae</taxon>
        <taxon>Arundo</taxon>
    </lineage>
</organism>
<accession>A0A0A9A577</accession>
<sequence>MNEIFLILPVVNLVQASLAFCHI</sequence>
<dbReference type="EMBL" id="GBRH01253770">
    <property type="protein sequence ID" value="JAD44125.1"/>
    <property type="molecule type" value="Transcribed_RNA"/>
</dbReference>
<evidence type="ECO:0000313" key="1">
    <source>
        <dbReference type="EMBL" id="JAD44125.1"/>
    </source>
</evidence>
<reference evidence="1" key="1">
    <citation type="submission" date="2014-09" db="EMBL/GenBank/DDBJ databases">
        <authorList>
            <person name="Magalhaes I.L.F."/>
            <person name="Oliveira U."/>
            <person name="Santos F.R."/>
            <person name="Vidigal T.H.D.A."/>
            <person name="Brescovit A.D."/>
            <person name="Santos A.J."/>
        </authorList>
    </citation>
    <scope>NUCLEOTIDE SEQUENCE</scope>
    <source>
        <tissue evidence="1">Shoot tissue taken approximately 20 cm above the soil surface</tissue>
    </source>
</reference>
<reference evidence="1" key="2">
    <citation type="journal article" date="2015" name="Data Brief">
        <title>Shoot transcriptome of the giant reed, Arundo donax.</title>
        <authorList>
            <person name="Barrero R.A."/>
            <person name="Guerrero F.D."/>
            <person name="Moolhuijzen P."/>
            <person name="Goolsby J.A."/>
            <person name="Tidwell J."/>
            <person name="Bellgard S.E."/>
            <person name="Bellgard M.I."/>
        </authorList>
    </citation>
    <scope>NUCLEOTIDE SEQUENCE</scope>
    <source>
        <tissue evidence="1">Shoot tissue taken approximately 20 cm above the soil surface</tissue>
    </source>
</reference>
<dbReference type="AlphaFoldDB" id="A0A0A9A577"/>
<name>A0A0A9A577_ARUDO</name>
<proteinExistence type="predicted"/>